<reference evidence="1 2" key="1">
    <citation type="journal article" date="2023" name="Life. Sci Alliance">
        <title>Evolutionary insights into 3D genome organization and epigenetic landscape of Vigna mungo.</title>
        <authorList>
            <person name="Junaid A."/>
            <person name="Singh B."/>
            <person name="Bhatia S."/>
        </authorList>
    </citation>
    <scope>NUCLEOTIDE SEQUENCE [LARGE SCALE GENOMIC DNA]</scope>
    <source>
        <strain evidence="1">Urdbean</strain>
    </source>
</reference>
<evidence type="ECO:0000313" key="1">
    <source>
        <dbReference type="EMBL" id="WVZ15925.1"/>
    </source>
</evidence>
<dbReference type="Proteomes" id="UP001374535">
    <property type="component" value="Chromosome 4"/>
</dbReference>
<proteinExistence type="predicted"/>
<gene>
    <name evidence="1" type="ORF">V8G54_013491</name>
</gene>
<evidence type="ECO:0000313" key="2">
    <source>
        <dbReference type="Proteomes" id="UP001374535"/>
    </source>
</evidence>
<protein>
    <submittedName>
        <fullName evidence="1">Uncharacterized protein</fullName>
    </submittedName>
</protein>
<dbReference type="EMBL" id="CP144697">
    <property type="protein sequence ID" value="WVZ15925.1"/>
    <property type="molecule type" value="Genomic_DNA"/>
</dbReference>
<feature type="non-terminal residue" evidence="1">
    <location>
        <position position="1"/>
    </location>
</feature>
<name>A0AAQ3NV45_VIGMU</name>
<organism evidence="1 2">
    <name type="scientific">Vigna mungo</name>
    <name type="common">Black gram</name>
    <name type="synonym">Phaseolus mungo</name>
    <dbReference type="NCBI Taxonomy" id="3915"/>
    <lineage>
        <taxon>Eukaryota</taxon>
        <taxon>Viridiplantae</taxon>
        <taxon>Streptophyta</taxon>
        <taxon>Embryophyta</taxon>
        <taxon>Tracheophyta</taxon>
        <taxon>Spermatophyta</taxon>
        <taxon>Magnoliopsida</taxon>
        <taxon>eudicotyledons</taxon>
        <taxon>Gunneridae</taxon>
        <taxon>Pentapetalae</taxon>
        <taxon>rosids</taxon>
        <taxon>fabids</taxon>
        <taxon>Fabales</taxon>
        <taxon>Fabaceae</taxon>
        <taxon>Papilionoideae</taxon>
        <taxon>50 kb inversion clade</taxon>
        <taxon>NPAAA clade</taxon>
        <taxon>indigoferoid/millettioid clade</taxon>
        <taxon>Phaseoleae</taxon>
        <taxon>Vigna</taxon>
    </lineage>
</organism>
<keyword evidence="2" id="KW-1185">Reference proteome</keyword>
<accession>A0AAQ3NV45</accession>
<sequence>VRERGSKTSLGKDSTSNFSIVKLSRHVLTSNVSLREAISFKLERDMRFMFDGKPPSGNISICGQSIISNSVRDGSRICMRFGNNFKFSASRIEIICSHGADNPSLGNDSN</sequence>
<dbReference type="AlphaFoldDB" id="A0AAQ3NV45"/>